<dbReference type="EMBL" id="BLAL01000160">
    <property type="protein sequence ID" value="GES86533.1"/>
    <property type="molecule type" value="Genomic_DNA"/>
</dbReference>
<sequence>MTKLNDDVIYLILKELYNVEKSFHSYLLVNKTWFCKHLDLTTIEDAIVYSRANQYEIEFFMNEITYHFVNDENTNITHLYIPRRLNQMHLIPGSKRFFAKIKIS</sequence>
<dbReference type="AlphaFoldDB" id="A0A8H3LJD7"/>
<dbReference type="Proteomes" id="UP000615446">
    <property type="component" value="Unassembled WGS sequence"/>
</dbReference>
<evidence type="ECO:0000313" key="1">
    <source>
        <dbReference type="EMBL" id="GES86533.1"/>
    </source>
</evidence>
<protein>
    <submittedName>
        <fullName evidence="1">Uncharacterized protein</fullName>
    </submittedName>
</protein>
<organism evidence="1 2">
    <name type="scientific">Rhizophagus clarus</name>
    <dbReference type="NCBI Taxonomy" id="94130"/>
    <lineage>
        <taxon>Eukaryota</taxon>
        <taxon>Fungi</taxon>
        <taxon>Fungi incertae sedis</taxon>
        <taxon>Mucoromycota</taxon>
        <taxon>Glomeromycotina</taxon>
        <taxon>Glomeromycetes</taxon>
        <taxon>Glomerales</taxon>
        <taxon>Glomeraceae</taxon>
        <taxon>Rhizophagus</taxon>
    </lineage>
</organism>
<reference evidence="1" key="1">
    <citation type="submission" date="2019-10" db="EMBL/GenBank/DDBJ databases">
        <title>Conservation and host-specific expression of non-tandemly repeated heterogenous ribosome RNA gene in arbuscular mycorrhizal fungi.</title>
        <authorList>
            <person name="Maeda T."/>
            <person name="Kobayashi Y."/>
            <person name="Nakagawa T."/>
            <person name="Ezawa T."/>
            <person name="Yamaguchi K."/>
            <person name="Bino T."/>
            <person name="Nishimoto Y."/>
            <person name="Shigenobu S."/>
            <person name="Kawaguchi M."/>
        </authorList>
    </citation>
    <scope>NUCLEOTIDE SEQUENCE</scope>
    <source>
        <strain evidence="1">HR1</strain>
    </source>
</reference>
<proteinExistence type="predicted"/>
<accession>A0A8H3LJD7</accession>
<name>A0A8H3LJD7_9GLOM</name>
<evidence type="ECO:0000313" key="2">
    <source>
        <dbReference type="Proteomes" id="UP000615446"/>
    </source>
</evidence>
<comment type="caution">
    <text evidence="1">The sequence shown here is derived from an EMBL/GenBank/DDBJ whole genome shotgun (WGS) entry which is preliminary data.</text>
</comment>
<gene>
    <name evidence="1" type="ORF">RCL2_001359000</name>
</gene>